<dbReference type="InterPro" id="IPR027417">
    <property type="entry name" value="P-loop_NTPase"/>
</dbReference>
<evidence type="ECO:0000313" key="2">
    <source>
        <dbReference type="Proteomes" id="UP000185669"/>
    </source>
</evidence>
<accession>A0A1N7BYD7</accession>
<dbReference type="STRING" id="56779.SAMN05421834_1371"/>
<sequence length="261" mass="30389">MRKEIKTVVVLGMHRSGTSMTSAILEKLGINMGEDKLGATATNPIGHFEDKMFLDLNRKILNDAGGSWDNPPSKDSILNLKNKYKKEIKELLSNKIENWGWKEPRTSLTIDLYYPFLSNTYFVYCKRDEDDVAASLKKRNDMALEVGKKLKFIYDSRVEEFLNKIDDNRKIIFDYDEVLKSPEEEIEKLIKIIDLNVSDKEYDEALNIVMPKDKLNKLAQKRRKYDTIYRIKNLIIRGIKEPSRIPYNVSKPVKEISKSFL</sequence>
<dbReference type="Gene3D" id="3.40.50.300">
    <property type="entry name" value="P-loop containing nucleotide triphosphate hydrolases"/>
    <property type="match status" value="1"/>
</dbReference>
<protein>
    <submittedName>
        <fullName evidence="1">Sulfotransferase family protein</fullName>
    </submittedName>
</protein>
<organism evidence="1 2">
    <name type="scientific">Halanaerobium kushneri</name>
    <dbReference type="NCBI Taxonomy" id="56779"/>
    <lineage>
        <taxon>Bacteria</taxon>
        <taxon>Bacillati</taxon>
        <taxon>Bacillota</taxon>
        <taxon>Clostridia</taxon>
        <taxon>Halanaerobiales</taxon>
        <taxon>Halanaerobiaceae</taxon>
        <taxon>Halanaerobium</taxon>
    </lineage>
</organism>
<dbReference type="GO" id="GO:0016740">
    <property type="term" value="F:transferase activity"/>
    <property type="evidence" value="ECO:0007669"/>
    <property type="project" value="UniProtKB-KW"/>
</dbReference>
<dbReference type="Proteomes" id="UP000185669">
    <property type="component" value="Unassembled WGS sequence"/>
</dbReference>
<dbReference type="RefSeq" id="WP_076546149.1">
    <property type="nucleotide sequence ID" value="NZ_FTNC01000037.1"/>
</dbReference>
<name>A0A1N7BYD7_9FIRM</name>
<dbReference type="EMBL" id="FTNC01000037">
    <property type="protein sequence ID" value="SIR56316.1"/>
    <property type="molecule type" value="Genomic_DNA"/>
</dbReference>
<dbReference type="AlphaFoldDB" id="A0A1N7BYD7"/>
<keyword evidence="1" id="KW-0808">Transferase</keyword>
<evidence type="ECO:0000313" key="1">
    <source>
        <dbReference type="EMBL" id="SIR56316.1"/>
    </source>
</evidence>
<proteinExistence type="predicted"/>
<dbReference type="SUPFAM" id="SSF52540">
    <property type="entry name" value="P-loop containing nucleoside triphosphate hydrolases"/>
    <property type="match status" value="1"/>
</dbReference>
<dbReference type="Pfam" id="PF13469">
    <property type="entry name" value="Sulfotransfer_3"/>
    <property type="match status" value="1"/>
</dbReference>
<keyword evidence="2" id="KW-1185">Reference proteome</keyword>
<reference evidence="2" key="1">
    <citation type="submission" date="2017-01" db="EMBL/GenBank/DDBJ databases">
        <authorList>
            <person name="Varghese N."/>
            <person name="Submissions S."/>
        </authorList>
    </citation>
    <scope>NUCLEOTIDE SEQUENCE [LARGE SCALE GENOMIC DNA]</scope>
    <source>
        <strain evidence="2">ATCC 700103</strain>
    </source>
</reference>
<dbReference type="OrthoDB" id="9785185at2"/>
<gene>
    <name evidence="1" type="ORF">SAMN05421834_1371</name>
</gene>